<accession>A0AAF0ZSE0</accession>
<dbReference type="InterPro" id="IPR053151">
    <property type="entry name" value="RNase_H-like"/>
</dbReference>
<keyword evidence="1" id="KW-0812">Transmembrane</keyword>
<dbReference type="EMBL" id="CP133621">
    <property type="protein sequence ID" value="WMV50447.1"/>
    <property type="molecule type" value="Genomic_DNA"/>
</dbReference>
<dbReference type="InterPro" id="IPR044730">
    <property type="entry name" value="RNase_H-like_dom_plant"/>
</dbReference>
<dbReference type="AlphaFoldDB" id="A0AAF0ZSE0"/>
<feature type="transmembrane region" description="Helical" evidence="1">
    <location>
        <begin position="20"/>
        <end position="42"/>
    </location>
</feature>
<sequence>MQNSGLTGYRGIAREDKVRWLGGFVGRLGVVIMSCLTMKLWAIHGGSTLTKNFNLKKVNIETDSNEALMLMSKGGAVDNHLDHDVIEECRRLLSELGISMMHTLRQGNCFAGHLAKFGRMQLDEDLLILLRPPLSLDQLILMDLAHIAYPRYQKHVR</sequence>
<evidence type="ECO:0000313" key="2">
    <source>
        <dbReference type="EMBL" id="WMV50447.1"/>
    </source>
</evidence>
<dbReference type="CDD" id="cd06222">
    <property type="entry name" value="RNase_H_like"/>
    <property type="match status" value="1"/>
</dbReference>
<dbReference type="Proteomes" id="UP001234989">
    <property type="component" value="Chromosome 10"/>
</dbReference>
<reference evidence="2" key="1">
    <citation type="submission" date="2023-08" db="EMBL/GenBank/DDBJ databases">
        <title>A de novo genome assembly of Solanum verrucosum Schlechtendal, a Mexican diploid species geographically isolated from the other diploid A-genome species in potato relatives.</title>
        <authorList>
            <person name="Hosaka K."/>
        </authorList>
    </citation>
    <scope>NUCLEOTIDE SEQUENCE</scope>
    <source>
        <tissue evidence="2">Young leaves</tissue>
    </source>
</reference>
<dbReference type="InterPro" id="IPR012337">
    <property type="entry name" value="RNaseH-like_sf"/>
</dbReference>
<keyword evidence="1" id="KW-0472">Membrane</keyword>
<keyword evidence="1" id="KW-1133">Transmembrane helix</keyword>
<evidence type="ECO:0000313" key="3">
    <source>
        <dbReference type="Proteomes" id="UP001234989"/>
    </source>
</evidence>
<dbReference type="PANTHER" id="PTHR47723">
    <property type="entry name" value="OS05G0353850 PROTEIN"/>
    <property type="match status" value="1"/>
</dbReference>
<dbReference type="GO" id="GO:0003676">
    <property type="term" value="F:nucleic acid binding"/>
    <property type="evidence" value="ECO:0007669"/>
    <property type="project" value="InterPro"/>
</dbReference>
<keyword evidence="3" id="KW-1185">Reference proteome</keyword>
<evidence type="ECO:0000256" key="1">
    <source>
        <dbReference type="SAM" id="Phobius"/>
    </source>
</evidence>
<dbReference type="PANTHER" id="PTHR47723:SF20">
    <property type="entry name" value="RNASE H TYPE-1 DOMAIN-CONTAINING PROTEIN"/>
    <property type="match status" value="1"/>
</dbReference>
<gene>
    <name evidence="2" type="ORF">MTR67_043832</name>
</gene>
<dbReference type="Gene3D" id="3.30.420.10">
    <property type="entry name" value="Ribonuclease H-like superfamily/Ribonuclease H"/>
    <property type="match status" value="1"/>
</dbReference>
<organism evidence="2 3">
    <name type="scientific">Solanum verrucosum</name>
    <dbReference type="NCBI Taxonomy" id="315347"/>
    <lineage>
        <taxon>Eukaryota</taxon>
        <taxon>Viridiplantae</taxon>
        <taxon>Streptophyta</taxon>
        <taxon>Embryophyta</taxon>
        <taxon>Tracheophyta</taxon>
        <taxon>Spermatophyta</taxon>
        <taxon>Magnoliopsida</taxon>
        <taxon>eudicotyledons</taxon>
        <taxon>Gunneridae</taxon>
        <taxon>Pentapetalae</taxon>
        <taxon>asterids</taxon>
        <taxon>lamiids</taxon>
        <taxon>Solanales</taxon>
        <taxon>Solanaceae</taxon>
        <taxon>Solanoideae</taxon>
        <taxon>Solaneae</taxon>
        <taxon>Solanum</taxon>
    </lineage>
</organism>
<proteinExistence type="predicted"/>
<protein>
    <recommendedName>
        <fullName evidence="4">RNase H type-1 domain-containing protein</fullName>
    </recommendedName>
</protein>
<dbReference type="SUPFAM" id="SSF53098">
    <property type="entry name" value="Ribonuclease H-like"/>
    <property type="match status" value="1"/>
</dbReference>
<evidence type="ECO:0008006" key="4">
    <source>
        <dbReference type="Google" id="ProtNLM"/>
    </source>
</evidence>
<dbReference type="InterPro" id="IPR036397">
    <property type="entry name" value="RNaseH_sf"/>
</dbReference>
<name>A0AAF0ZSE0_SOLVR</name>